<dbReference type="AlphaFoldDB" id="A0A668SV65"/>
<dbReference type="Proteomes" id="UP000472276">
    <property type="component" value="Unassembled WGS sequence"/>
</dbReference>
<dbReference type="RefSeq" id="XP_031587520.1">
    <property type="nucleotide sequence ID" value="XM_031731660.2"/>
</dbReference>
<feature type="region of interest" description="Disordered" evidence="1">
    <location>
        <begin position="176"/>
        <end position="283"/>
    </location>
</feature>
<dbReference type="KEGG" id="oau:116313842"/>
<dbReference type="OMA" id="WEHLHQA"/>
<reference evidence="2" key="2">
    <citation type="submission" date="2025-09" db="UniProtKB">
        <authorList>
            <consortium name="Ensembl"/>
        </authorList>
    </citation>
    <scope>IDENTIFICATION</scope>
</reference>
<dbReference type="GO" id="GO:0042754">
    <property type="term" value="P:negative regulation of circadian rhythm"/>
    <property type="evidence" value="ECO:0007669"/>
    <property type="project" value="InterPro"/>
</dbReference>
<dbReference type="Ensembl" id="ENSOABT00000019173.2">
    <property type="protein sequence ID" value="ENSOABP00000018604.1"/>
    <property type="gene ID" value="ENSOABG00000009059.2"/>
</dbReference>
<dbReference type="GeneID" id="116313842"/>
<proteinExistence type="predicted"/>
<feature type="compositionally biased region" description="Low complexity" evidence="1">
    <location>
        <begin position="268"/>
        <end position="283"/>
    </location>
</feature>
<feature type="compositionally biased region" description="Basic and acidic residues" evidence="1">
    <location>
        <begin position="34"/>
        <end position="56"/>
    </location>
</feature>
<evidence type="ECO:0000313" key="2">
    <source>
        <dbReference type="Ensembl" id="ENSOABP00000018604.1"/>
    </source>
</evidence>
<feature type="compositionally biased region" description="Polar residues" evidence="1">
    <location>
        <begin position="394"/>
        <end position="442"/>
    </location>
</feature>
<dbReference type="PANTHER" id="PTHR34648">
    <property type="entry name" value="CLOCK-INTERACTING PACEMAKER"/>
    <property type="match status" value="1"/>
</dbReference>
<gene>
    <name evidence="2" type="primary">LOC116313842</name>
</gene>
<accession>A0A668SV65</accession>
<evidence type="ECO:0000256" key="1">
    <source>
        <dbReference type="SAM" id="MobiDB-lite"/>
    </source>
</evidence>
<feature type="region of interest" description="Disordered" evidence="1">
    <location>
        <begin position="1"/>
        <end position="94"/>
    </location>
</feature>
<sequence>MPKEQPSFDQHSPCAAPSKKVKDKSNNTALLAIRDTKDKDDSSRRGSHCSSEKDSGFSDGSDWQQADVEDQERNKSQFRASEHAETSQNQERMQRNLGKHSVMPDGHNQPPVYMIKDTMLKQQSDVTQKRGQLLWRNSITDINQGSRQMILLQQPGLLPATFQLSKPLSRKFNVSERKTPGSYLPILNSYPRIAPHPSKKPPDKSSSIHESQSLSKRVFSEQKSDGPSVTRNLPEQHLHKQPKLALSTAGMPCSSPPQDQLSAPSPTPTSMSQRSPSVSSQDTSYSLFTTSSVGLNQDATSIHHRRFLNTVKILRQSGLLDITLRTKELMRQSNATEWDLSQLRQHTELLCQAASNPSLNLNGITIWEHLHQAMAESGNYPNLKILQNIQISTVPGSTSPSESISKGDTNRPQAAETTQALPTCLLSTMPEQHCVAQQQPQSKQDRKLKASETSLDKASFTPPDSSTG</sequence>
<dbReference type="Pfam" id="PF15800">
    <property type="entry name" value="CiPC"/>
    <property type="match status" value="1"/>
</dbReference>
<organism evidence="2 3">
    <name type="scientific">Oreochromis aureus</name>
    <name type="common">Israeli tilapia</name>
    <name type="synonym">Chromis aureus</name>
    <dbReference type="NCBI Taxonomy" id="47969"/>
    <lineage>
        <taxon>Eukaryota</taxon>
        <taxon>Metazoa</taxon>
        <taxon>Chordata</taxon>
        <taxon>Craniata</taxon>
        <taxon>Vertebrata</taxon>
        <taxon>Euteleostomi</taxon>
        <taxon>Actinopterygii</taxon>
        <taxon>Neopterygii</taxon>
        <taxon>Teleostei</taxon>
        <taxon>Neoteleostei</taxon>
        <taxon>Acanthomorphata</taxon>
        <taxon>Ovalentaria</taxon>
        <taxon>Cichlomorphae</taxon>
        <taxon>Cichliformes</taxon>
        <taxon>Cichlidae</taxon>
        <taxon>African cichlids</taxon>
        <taxon>Pseudocrenilabrinae</taxon>
        <taxon>Oreochromini</taxon>
        <taxon>Oreochromis</taxon>
    </lineage>
</organism>
<dbReference type="GO" id="GO:0005634">
    <property type="term" value="C:nucleus"/>
    <property type="evidence" value="ECO:0007669"/>
    <property type="project" value="TreeGrafter"/>
</dbReference>
<reference evidence="2" key="1">
    <citation type="submission" date="2025-08" db="UniProtKB">
        <authorList>
            <consortium name="Ensembl"/>
        </authorList>
    </citation>
    <scope>IDENTIFICATION</scope>
</reference>
<protein>
    <submittedName>
        <fullName evidence="2">Uncharacterized protein</fullName>
    </submittedName>
</protein>
<keyword evidence="3" id="KW-1185">Reference proteome</keyword>
<feature type="compositionally biased region" description="Basic and acidic residues" evidence="1">
    <location>
        <begin position="71"/>
        <end position="85"/>
    </location>
</feature>
<name>A0A668SV65_OREAU</name>
<evidence type="ECO:0000313" key="3">
    <source>
        <dbReference type="Proteomes" id="UP000472276"/>
    </source>
</evidence>
<dbReference type="GO" id="GO:0045892">
    <property type="term" value="P:negative regulation of DNA-templated transcription"/>
    <property type="evidence" value="ECO:0007669"/>
    <property type="project" value="InterPro"/>
</dbReference>
<dbReference type="InterPro" id="IPR031602">
    <property type="entry name" value="CIPC"/>
</dbReference>
<dbReference type="PANTHER" id="PTHR34648:SF7">
    <property type="entry name" value="SI:CH211-132B12.7"/>
    <property type="match status" value="1"/>
</dbReference>
<feature type="region of interest" description="Disordered" evidence="1">
    <location>
        <begin position="394"/>
        <end position="468"/>
    </location>
</feature>
<dbReference type="RefSeq" id="XP_031587519.1">
    <property type="nucleotide sequence ID" value="XM_031731659.2"/>
</dbReference>